<accession>A0A971M265</accession>
<reference evidence="1" key="1">
    <citation type="journal article" date="2020" name="Biotechnol. Biofuels">
        <title>New insights from the biogas microbiome by comprehensive genome-resolved metagenomics of nearly 1600 species originating from multiple anaerobic digesters.</title>
        <authorList>
            <person name="Campanaro S."/>
            <person name="Treu L."/>
            <person name="Rodriguez-R L.M."/>
            <person name="Kovalovszki A."/>
            <person name="Ziels R.M."/>
            <person name="Maus I."/>
            <person name="Zhu X."/>
            <person name="Kougias P.G."/>
            <person name="Basile A."/>
            <person name="Luo G."/>
            <person name="Schluter A."/>
            <person name="Konstantinidis K.T."/>
            <person name="Angelidaki I."/>
        </authorList>
    </citation>
    <scope>NUCLEOTIDE SEQUENCE</scope>
    <source>
        <strain evidence="1">AS06rmzACSIP_7</strain>
    </source>
</reference>
<proteinExistence type="predicted"/>
<protein>
    <recommendedName>
        <fullName evidence="3">Nucleotidyl transferase AbiEii/AbiGii toxin family protein</fullName>
    </recommendedName>
</protein>
<comment type="caution">
    <text evidence="1">The sequence shown here is derived from an EMBL/GenBank/DDBJ whole genome shotgun (WGS) entry which is preliminary data.</text>
</comment>
<evidence type="ECO:0000313" key="1">
    <source>
        <dbReference type="EMBL" id="NLW33967.1"/>
    </source>
</evidence>
<dbReference type="EMBL" id="JAAYEE010000012">
    <property type="protein sequence ID" value="NLW33967.1"/>
    <property type="molecule type" value="Genomic_DNA"/>
</dbReference>
<dbReference type="Proteomes" id="UP000777265">
    <property type="component" value="Unassembled WGS sequence"/>
</dbReference>
<evidence type="ECO:0000313" key="2">
    <source>
        <dbReference type="Proteomes" id="UP000777265"/>
    </source>
</evidence>
<evidence type="ECO:0008006" key="3">
    <source>
        <dbReference type="Google" id="ProtNLM"/>
    </source>
</evidence>
<dbReference type="AlphaFoldDB" id="A0A971M265"/>
<name>A0A971M265_9BACT</name>
<sequence length="236" mass="26877">MNNLKNNLGYEWWESLLKAQATIQENFPDCILVGGTASALHCDHRISIDGDHVIADLKEKFDTVLHELERQAGWITNKISPPVMILGSFEGIETGLRQLIREKPLETMTVRGIRIPTIKEMARIKGYLVVRRNATRDYLDFCALADKLGSSIIESMASMDDCYPQKGTETIMRQLCKQLADPVPYDLKRVHLRQYKGLKEPYNEWGYISMRCRQISLLLVERIVLGVEEGNDSPAP</sequence>
<organism evidence="1 2">
    <name type="scientific">Syntrophorhabdus aromaticivorans</name>
    <dbReference type="NCBI Taxonomy" id="328301"/>
    <lineage>
        <taxon>Bacteria</taxon>
        <taxon>Pseudomonadati</taxon>
        <taxon>Thermodesulfobacteriota</taxon>
        <taxon>Syntrophorhabdia</taxon>
        <taxon>Syntrophorhabdales</taxon>
        <taxon>Syntrophorhabdaceae</taxon>
        <taxon>Syntrophorhabdus</taxon>
    </lineage>
</organism>
<gene>
    <name evidence="1" type="ORF">GXY80_00595</name>
</gene>
<reference evidence="1" key="2">
    <citation type="submission" date="2020-01" db="EMBL/GenBank/DDBJ databases">
        <authorList>
            <person name="Campanaro S."/>
        </authorList>
    </citation>
    <scope>NUCLEOTIDE SEQUENCE</scope>
    <source>
        <strain evidence="1">AS06rmzACSIP_7</strain>
    </source>
</reference>